<dbReference type="EMBL" id="JAZGSY010000072">
    <property type="protein sequence ID" value="KAL1841539.1"/>
    <property type="molecule type" value="Genomic_DNA"/>
</dbReference>
<organism evidence="2 3">
    <name type="scientific">Humicola insolens</name>
    <name type="common">Soft-rot fungus</name>
    <dbReference type="NCBI Taxonomy" id="85995"/>
    <lineage>
        <taxon>Eukaryota</taxon>
        <taxon>Fungi</taxon>
        <taxon>Dikarya</taxon>
        <taxon>Ascomycota</taxon>
        <taxon>Pezizomycotina</taxon>
        <taxon>Sordariomycetes</taxon>
        <taxon>Sordariomycetidae</taxon>
        <taxon>Sordariales</taxon>
        <taxon>Chaetomiaceae</taxon>
        <taxon>Mycothermus</taxon>
    </lineage>
</organism>
<accession>A0ABR3VI68</accession>
<feature type="compositionally biased region" description="Polar residues" evidence="1">
    <location>
        <begin position="23"/>
        <end position="32"/>
    </location>
</feature>
<feature type="region of interest" description="Disordered" evidence="1">
    <location>
        <begin position="1"/>
        <end position="89"/>
    </location>
</feature>
<keyword evidence="3" id="KW-1185">Reference proteome</keyword>
<sequence>MSPPRVLTHTGRHHSANLYLPSQLASTGQNASAKPATRPRRRSKLTGPPRRPSIASLRPSTPRATSKQKRKLPAKPRRRSRRSARLGARRRTRLSRICFRRCGGCRLRRELGSFKRRELDDSCTRFLSWGDWQYRRVLSSGAAPVMKLRW</sequence>
<feature type="compositionally biased region" description="Basic residues" evidence="1">
    <location>
        <begin position="66"/>
        <end position="89"/>
    </location>
</feature>
<evidence type="ECO:0000313" key="3">
    <source>
        <dbReference type="Proteomes" id="UP001583172"/>
    </source>
</evidence>
<evidence type="ECO:0000313" key="2">
    <source>
        <dbReference type="EMBL" id="KAL1841539.1"/>
    </source>
</evidence>
<gene>
    <name evidence="2" type="ORF">VTJ49DRAFT_6968</name>
</gene>
<evidence type="ECO:0000256" key="1">
    <source>
        <dbReference type="SAM" id="MobiDB-lite"/>
    </source>
</evidence>
<name>A0ABR3VI68_HUMIN</name>
<dbReference type="Proteomes" id="UP001583172">
    <property type="component" value="Unassembled WGS sequence"/>
</dbReference>
<proteinExistence type="predicted"/>
<protein>
    <submittedName>
        <fullName evidence="2">Uncharacterized protein</fullName>
    </submittedName>
</protein>
<comment type="caution">
    <text evidence="2">The sequence shown here is derived from an EMBL/GenBank/DDBJ whole genome shotgun (WGS) entry which is preliminary data.</text>
</comment>
<reference evidence="2 3" key="1">
    <citation type="journal article" date="2024" name="Commun. Biol.">
        <title>Comparative genomic analysis of thermophilic fungi reveals convergent evolutionary adaptations and gene losses.</title>
        <authorList>
            <person name="Steindorff A.S."/>
            <person name="Aguilar-Pontes M.V."/>
            <person name="Robinson A.J."/>
            <person name="Andreopoulos B."/>
            <person name="LaButti K."/>
            <person name="Kuo A."/>
            <person name="Mondo S."/>
            <person name="Riley R."/>
            <person name="Otillar R."/>
            <person name="Haridas S."/>
            <person name="Lipzen A."/>
            <person name="Grimwood J."/>
            <person name="Schmutz J."/>
            <person name="Clum A."/>
            <person name="Reid I.D."/>
            <person name="Moisan M.C."/>
            <person name="Butler G."/>
            <person name="Nguyen T.T.M."/>
            <person name="Dewar K."/>
            <person name="Conant G."/>
            <person name="Drula E."/>
            <person name="Henrissat B."/>
            <person name="Hansel C."/>
            <person name="Singer S."/>
            <person name="Hutchinson M.I."/>
            <person name="de Vries R.P."/>
            <person name="Natvig D.O."/>
            <person name="Powell A.J."/>
            <person name="Tsang A."/>
            <person name="Grigoriev I.V."/>
        </authorList>
    </citation>
    <scope>NUCLEOTIDE SEQUENCE [LARGE SCALE GENOMIC DNA]</scope>
    <source>
        <strain evidence="2 3">CBS 620.91</strain>
    </source>
</reference>